<accession>A0ABN0NF66</accession>
<feature type="transmembrane region" description="Helical" evidence="1">
    <location>
        <begin position="48"/>
        <end position="73"/>
    </location>
</feature>
<proteinExistence type="predicted"/>
<comment type="caution">
    <text evidence="2">The sequence shown here is derived from an EMBL/GenBank/DDBJ whole genome shotgun (WGS) entry which is preliminary data.</text>
</comment>
<reference evidence="2" key="1">
    <citation type="journal article" date="2012" name="J. Bacteriol.">
        <title>Genome sequences of type strains of seven species of the marine bacterium Pseudoalteromonas.</title>
        <authorList>
            <person name="Xie B.B."/>
            <person name="Shu Y.L."/>
            <person name="Qin Q.L."/>
            <person name="Rong J.C."/>
            <person name="Zhang X.Y."/>
            <person name="Chen X.L."/>
            <person name="Shi M."/>
            <person name="He H.L."/>
            <person name="Zhou B.C."/>
            <person name="Zhang Y.Z."/>
        </authorList>
    </citation>
    <scope>NUCLEOTIDE SEQUENCE [LARGE SCALE GENOMIC DNA]</scope>
    <source>
        <strain evidence="2">NCIMB 2128</strain>
    </source>
</reference>
<keyword evidence="1" id="KW-0472">Membrane</keyword>
<dbReference type="EMBL" id="AHCF02000038">
    <property type="protein sequence ID" value="ERG59782.1"/>
    <property type="molecule type" value="Genomic_DNA"/>
</dbReference>
<evidence type="ECO:0000313" key="2">
    <source>
        <dbReference type="EMBL" id="ERG59782.1"/>
    </source>
</evidence>
<name>A0ABN0NF66_9GAMM</name>
<dbReference type="Proteomes" id="UP000016534">
    <property type="component" value="Unassembled WGS sequence"/>
</dbReference>
<keyword evidence="1" id="KW-1133">Transmembrane helix</keyword>
<keyword evidence="1" id="KW-0812">Transmembrane</keyword>
<organism evidence="2 3">
    <name type="scientific">Pseudoalteromonas undina</name>
    <dbReference type="NCBI Taxonomy" id="43660"/>
    <lineage>
        <taxon>Bacteria</taxon>
        <taxon>Pseudomonadati</taxon>
        <taxon>Pseudomonadota</taxon>
        <taxon>Gammaproteobacteria</taxon>
        <taxon>Alteromonadales</taxon>
        <taxon>Pseudoalteromonadaceae</taxon>
        <taxon>Pseudoalteromonas</taxon>
    </lineage>
</organism>
<evidence type="ECO:0000313" key="3">
    <source>
        <dbReference type="Proteomes" id="UP000016534"/>
    </source>
</evidence>
<protein>
    <submittedName>
        <fullName evidence="2">Permease</fullName>
    </submittedName>
</protein>
<feature type="transmembrane region" description="Helical" evidence="1">
    <location>
        <begin position="173"/>
        <end position="198"/>
    </location>
</feature>
<gene>
    <name evidence="2" type="ORF">PUND_15664</name>
</gene>
<keyword evidence="3" id="KW-1185">Reference proteome</keyword>
<feature type="transmembrane region" description="Helical" evidence="1">
    <location>
        <begin position="20"/>
        <end position="36"/>
    </location>
</feature>
<sequence length="206" mass="23898">MVSWLVLKDIYELKVIKGTAIWIFIVPAFVKFFSIFDSSEIIDASYVFFNSYVLFGLYFSALSFFLGSIVFNLRCPSLNKGLHGYDAFQEKGMTIYNLAEYTNELAESDALKYKPILKNVSSQFESHYIDNGKTYTLERTDQTICQSFLKDELPLIFWSLYVFTSKTRSISQFFCWLFLFFGFAGLLLVLLRNLTIVIEFLMDALN</sequence>
<evidence type="ECO:0000256" key="1">
    <source>
        <dbReference type="SAM" id="Phobius"/>
    </source>
</evidence>
<reference evidence="2" key="2">
    <citation type="submission" date="2013-04" db="EMBL/GenBank/DDBJ databases">
        <title>Genome sequence of Pseudoalteromonas undina.</title>
        <authorList>
            <person name="Xie B.-B."/>
            <person name="Rong J.-C."/>
            <person name="Qin Q.-L."/>
            <person name="Shu Y.-L."/>
            <person name="Zhang Y.-Z."/>
        </authorList>
    </citation>
    <scope>NUCLEOTIDE SEQUENCE</scope>
    <source>
        <strain evidence="2">NCIMB 2128</strain>
    </source>
</reference>